<dbReference type="InterPro" id="IPR038614">
    <property type="entry name" value="GK_N_sf"/>
</dbReference>
<evidence type="ECO:0000313" key="4">
    <source>
        <dbReference type="Proteomes" id="UP000178880"/>
    </source>
</evidence>
<feature type="domain" description="MOFRL-associated" evidence="2">
    <location>
        <begin position="19"/>
        <end position="244"/>
    </location>
</feature>
<dbReference type="PANTHER" id="PTHR12227:SF0">
    <property type="entry name" value="GLYCERATE KINASE"/>
    <property type="match status" value="1"/>
</dbReference>
<organism evidence="3 4">
    <name type="scientific">Candidatus Liptonbacteria bacterium RIFCSPLOWO2_01_FULL_52_25</name>
    <dbReference type="NCBI Taxonomy" id="1798650"/>
    <lineage>
        <taxon>Bacteria</taxon>
        <taxon>Candidatus Liptoniibacteriota</taxon>
    </lineage>
</organism>
<dbReference type="Pfam" id="PF05161">
    <property type="entry name" value="MOFRL"/>
    <property type="match status" value="1"/>
</dbReference>
<evidence type="ECO:0008006" key="5">
    <source>
        <dbReference type="Google" id="ProtNLM"/>
    </source>
</evidence>
<dbReference type="Gene3D" id="3.40.50.10180">
    <property type="entry name" value="Glycerate kinase, MOFRL-like N-terminal domain"/>
    <property type="match status" value="1"/>
</dbReference>
<reference evidence="3 4" key="1">
    <citation type="journal article" date="2016" name="Nat. Commun.">
        <title>Thousands of microbial genomes shed light on interconnected biogeochemical processes in an aquifer system.</title>
        <authorList>
            <person name="Anantharaman K."/>
            <person name="Brown C.T."/>
            <person name="Hug L.A."/>
            <person name="Sharon I."/>
            <person name="Castelle C.J."/>
            <person name="Probst A.J."/>
            <person name="Thomas B.C."/>
            <person name="Singh A."/>
            <person name="Wilkins M.J."/>
            <person name="Karaoz U."/>
            <person name="Brodie E.L."/>
            <person name="Williams K.H."/>
            <person name="Hubbard S.S."/>
            <person name="Banfield J.F."/>
        </authorList>
    </citation>
    <scope>NUCLEOTIDE SEQUENCE [LARGE SCALE GENOMIC DNA]</scope>
</reference>
<evidence type="ECO:0000259" key="1">
    <source>
        <dbReference type="Pfam" id="PF05161"/>
    </source>
</evidence>
<dbReference type="SUPFAM" id="SSF82544">
    <property type="entry name" value="GckA/TtuD-like"/>
    <property type="match status" value="1"/>
</dbReference>
<protein>
    <recommendedName>
        <fullName evidence="5">Glycerate kinase</fullName>
    </recommendedName>
</protein>
<comment type="caution">
    <text evidence="3">The sequence shown here is derived from an EMBL/GenBank/DDBJ whole genome shotgun (WGS) entry which is preliminary data.</text>
</comment>
<dbReference type="InterPro" id="IPR025286">
    <property type="entry name" value="MOFRL_assoc_dom"/>
</dbReference>
<dbReference type="Proteomes" id="UP000178880">
    <property type="component" value="Unassembled WGS sequence"/>
</dbReference>
<gene>
    <name evidence="3" type="ORF">A2945_04595</name>
</gene>
<feature type="domain" description="MOFRL" evidence="1">
    <location>
        <begin position="323"/>
        <end position="424"/>
    </location>
</feature>
<accession>A0A1G2CGC1</accession>
<proteinExistence type="predicted"/>
<dbReference type="AlphaFoldDB" id="A0A1G2CGC1"/>
<name>A0A1G2CGC1_9BACT</name>
<evidence type="ECO:0000313" key="3">
    <source>
        <dbReference type="EMBL" id="OGZ00277.1"/>
    </source>
</evidence>
<dbReference type="GO" id="GO:0005737">
    <property type="term" value="C:cytoplasm"/>
    <property type="evidence" value="ECO:0007669"/>
    <property type="project" value="TreeGrafter"/>
</dbReference>
<sequence>MDKIKNFNELAVSPLRKAALRIVEVGLAAIDTSRVVESFVRYVRNTDTLTVGKQIIPLTGVGRVVVVGIGKCALEGARSLERVLGNRLWGGVVLHIGGVGRLKTIQTFKGTHPFPSEKNMQGAARIVDVLKGLQKNDLVLFLISGGGSTLLCLPQDRQCIEEIVVVRALMRAGASIKEVNTVRKHLSLARGGYLAQYAYPARAISLIFSDVPGDDLQFIASGPTVRDTTTVFQAEKILAKYSVLKTCGIEHCGLVETPKASKYFSNVRNIIMVSSDTALHAMKAKAKELGFTSVLRARRLAGEAREMGLKIAKELHGASPKTAFLYGGETTVRVVGHGRGGRNLELALAALHEMREGELIVTVASDGRDNGEFGGAICDTITGEAARALKVDFTPYLRENDEYPFFEKVGHYIMTGDTGSNVSDLVISMKE</sequence>
<dbReference type="PANTHER" id="PTHR12227">
    <property type="entry name" value="GLYCERATE KINASE"/>
    <property type="match status" value="1"/>
</dbReference>
<dbReference type="InterPro" id="IPR037035">
    <property type="entry name" value="GK-like_C_sf"/>
</dbReference>
<dbReference type="Gene3D" id="3.40.1480.10">
    <property type="entry name" value="MOFRL domain"/>
    <property type="match status" value="1"/>
</dbReference>
<dbReference type="InterPro" id="IPR039760">
    <property type="entry name" value="MOFRL_protein"/>
</dbReference>
<dbReference type="EMBL" id="MHLA01000005">
    <property type="protein sequence ID" value="OGZ00277.1"/>
    <property type="molecule type" value="Genomic_DNA"/>
</dbReference>
<dbReference type="InterPro" id="IPR007835">
    <property type="entry name" value="MOFRL"/>
</dbReference>
<dbReference type="Pfam" id="PF13660">
    <property type="entry name" value="DUF4147"/>
    <property type="match status" value="1"/>
</dbReference>
<dbReference type="GO" id="GO:0008887">
    <property type="term" value="F:glycerate kinase activity"/>
    <property type="evidence" value="ECO:0007669"/>
    <property type="project" value="InterPro"/>
</dbReference>
<evidence type="ECO:0000259" key="2">
    <source>
        <dbReference type="Pfam" id="PF13660"/>
    </source>
</evidence>
<dbReference type="STRING" id="1798650.A2945_04595"/>